<dbReference type="AlphaFoldDB" id="A0AAN8WPW5"/>
<name>A0AAN8WPW5_HALRR</name>
<feature type="transmembrane region" description="Helical" evidence="1">
    <location>
        <begin position="113"/>
        <end position="135"/>
    </location>
</feature>
<reference evidence="2 3" key="1">
    <citation type="submission" date="2023-11" db="EMBL/GenBank/DDBJ databases">
        <title>Halocaridina rubra genome assembly.</title>
        <authorList>
            <person name="Smith C."/>
        </authorList>
    </citation>
    <scope>NUCLEOTIDE SEQUENCE [LARGE SCALE GENOMIC DNA]</scope>
    <source>
        <strain evidence="2">EP-1</strain>
        <tissue evidence="2">Whole</tissue>
    </source>
</reference>
<gene>
    <name evidence="2" type="ORF">SK128_010947</name>
</gene>
<keyword evidence="1" id="KW-1133">Transmembrane helix</keyword>
<dbReference type="Proteomes" id="UP001381693">
    <property type="component" value="Unassembled WGS sequence"/>
</dbReference>
<protein>
    <submittedName>
        <fullName evidence="2">Uncharacterized protein</fullName>
    </submittedName>
</protein>
<evidence type="ECO:0000256" key="1">
    <source>
        <dbReference type="SAM" id="Phobius"/>
    </source>
</evidence>
<evidence type="ECO:0000313" key="3">
    <source>
        <dbReference type="Proteomes" id="UP001381693"/>
    </source>
</evidence>
<evidence type="ECO:0000313" key="2">
    <source>
        <dbReference type="EMBL" id="KAK7051427.1"/>
    </source>
</evidence>
<keyword evidence="3" id="KW-1185">Reference proteome</keyword>
<proteinExistence type="predicted"/>
<comment type="caution">
    <text evidence="2">The sequence shown here is derived from an EMBL/GenBank/DDBJ whole genome shotgun (WGS) entry which is preliminary data.</text>
</comment>
<feature type="transmembrane region" description="Helical" evidence="1">
    <location>
        <begin position="70"/>
        <end position="93"/>
    </location>
</feature>
<accession>A0AAN8WPW5</accession>
<keyword evidence="1" id="KW-0812">Transmembrane</keyword>
<dbReference type="EMBL" id="JAXCGZ010021415">
    <property type="protein sequence ID" value="KAK7051427.1"/>
    <property type="molecule type" value="Genomic_DNA"/>
</dbReference>
<organism evidence="2 3">
    <name type="scientific">Halocaridina rubra</name>
    <name type="common">Hawaiian red shrimp</name>
    <dbReference type="NCBI Taxonomy" id="373956"/>
    <lineage>
        <taxon>Eukaryota</taxon>
        <taxon>Metazoa</taxon>
        <taxon>Ecdysozoa</taxon>
        <taxon>Arthropoda</taxon>
        <taxon>Crustacea</taxon>
        <taxon>Multicrustacea</taxon>
        <taxon>Malacostraca</taxon>
        <taxon>Eumalacostraca</taxon>
        <taxon>Eucarida</taxon>
        <taxon>Decapoda</taxon>
        <taxon>Pleocyemata</taxon>
        <taxon>Caridea</taxon>
        <taxon>Atyoidea</taxon>
        <taxon>Atyidae</taxon>
        <taxon>Halocaridina</taxon>
    </lineage>
</organism>
<sequence>MSPGIQDTLDCLRWRGRVNPSAGSGRSQEPDFGSQERSVYTYVRPLVICGAFLGLLPLSSAWKESGPQPFRWVTPIMFYTFLLHILFGCGVYHVSGELFASLSSQFGNGQDQILNLVFMIISTSSASLCLILVHVRVSAKSQLYQQLMVISVYIQDST</sequence>
<feature type="transmembrane region" description="Helical" evidence="1">
    <location>
        <begin position="39"/>
        <end position="58"/>
    </location>
</feature>
<keyword evidence="1" id="KW-0472">Membrane</keyword>